<reference evidence="2 3" key="2">
    <citation type="submission" date="2019-11" db="EMBL/GenBank/DDBJ databases">
        <authorList>
            <person name="Lu H."/>
        </authorList>
    </citation>
    <scope>NUCLEOTIDE SEQUENCE [LARGE SCALE GENOMIC DNA]</scope>
    <source>
        <strain evidence="2 3">FIM1</strain>
    </source>
</reference>
<protein>
    <submittedName>
        <fullName evidence="2">YBL081W</fullName>
    </submittedName>
</protein>
<evidence type="ECO:0000313" key="2">
    <source>
        <dbReference type="EMBL" id="QGN17947.1"/>
    </source>
</evidence>
<proteinExistence type="predicted"/>
<dbReference type="InterPro" id="IPR035257">
    <property type="entry name" value="DUF5349"/>
</dbReference>
<evidence type="ECO:0000313" key="3">
    <source>
        <dbReference type="Proteomes" id="UP000422736"/>
    </source>
</evidence>
<keyword evidence="3" id="KW-1185">Reference proteome</keyword>
<organism evidence="2 3">
    <name type="scientific">Kluyveromyces marxianus</name>
    <name type="common">Yeast</name>
    <name type="synonym">Candida kefyr</name>
    <dbReference type="NCBI Taxonomy" id="4911"/>
    <lineage>
        <taxon>Eukaryota</taxon>
        <taxon>Fungi</taxon>
        <taxon>Dikarya</taxon>
        <taxon>Ascomycota</taxon>
        <taxon>Saccharomycotina</taxon>
        <taxon>Saccharomycetes</taxon>
        <taxon>Saccharomycetales</taxon>
        <taxon>Saccharomycetaceae</taxon>
        <taxon>Kluyveromyces</taxon>
    </lineage>
</organism>
<accession>A0ABX6F3I8</accession>
<feature type="compositionally biased region" description="Low complexity" evidence="1">
    <location>
        <begin position="265"/>
        <end position="275"/>
    </location>
</feature>
<dbReference type="Pfam" id="PF17298">
    <property type="entry name" value="DUF5349"/>
    <property type="match status" value="1"/>
</dbReference>
<sequence length="377" mass="42262">MPGQLVNVAFFSQVEDMNMYLTDYRSSKQNSQQQVYAQQTAHRYNHQLKMNSTQYLNFNSMQQQGAYPQSQNMHQQHQQQTQQINRKKYNNGTTFAQSSNFNVRSRQQVNSGKYNQPYQQSVTSIYNNAVNQYNFPSGLFGGYTSTPNLPYSKSGINQSGDGPFTNDYNDQLLKEGNYDNLSLLSNNSPNVSNSSLGQFNNSVGNISQIPDSRACFSPNSSITPPPIPPSRLSSTLSSASVTSSICNDLDFVLPNEGGNTHPFVQQQPQQQQQQSRFLSQLPQTSQQSFASFGNQLVEQSFSQDHDLLNSLNQSSSLSTEQHDLHLPYGRNPYQSDTFPSTFLVSQTNAAWNNDNSSRPTTTTSSNSIWNSDMSVWS</sequence>
<dbReference type="Proteomes" id="UP000422736">
    <property type="component" value="Chromosome 8"/>
</dbReference>
<dbReference type="EMBL" id="CP015060">
    <property type="protein sequence ID" value="QGN17947.1"/>
    <property type="molecule type" value="Genomic_DNA"/>
</dbReference>
<evidence type="ECO:0000256" key="1">
    <source>
        <dbReference type="SAM" id="MobiDB-lite"/>
    </source>
</evidence>
<name>A0ABX6F3I8_KLUMA</name>
<reference evidence="2 3" key="1">
    <citation type="submission" date="2016-03" db="EMBL/GenBank/DDBJ databases">
        <title>How can Kluyveromyces marxianus grow so fast - potential evolutionary course in Saccharomyces Complex revealed by comparative genomics.</title>
        <authorList>
            <person name="Mo W."/>
            <person name="Lu W."/>
            <person name="Yang X."/>
            <person name="Qi J."/>
            <person name="Lv H."/>
        </authorList>
    </citation>
    <scope>NUCLEOTIDE SEQUENCE [LARGE SCALE GENOMIC DNA]</scope>
    <source>
        <strain evidence="2 3">FIM1</strain>
    </source>
</reference>
<feature type="region of interest" description="Disordered" evidence="1">
    <location>
        <begin position="256"/>
        <end position="275"/>
    </location>
</feature>
<gene>
    <name evidence="2" type="ORF">FIM1_5156</name>
</gene>
<feature type="region of interest" description="Disordered" evidence="1">
    <location>
        <begin position="214"/>
        <end position="235"/>
    </location>
</feature>